<keyword evidence="1" id="KW-0472">Membrane</keyword>
<dbReference type="Proteomes" id="UP000244336">
    <property type="component" value="Chromosome 9"/>
</dbReference>
<keyword evidence="1" id="KW-1133">Transmembrane helix</keyword>
<evidence type="ECO:0000256" key="1">
    <source>
        <dbReference type="SAM" id="Phobius"/>
    </source>
</evidence>
<keyword evidence="1" id="KW-0812">Transmembrane</keyword>
<accession>A0A2T7C8J1</accession>
<proteinExistence type="predicted"/>
<sequence>MSEYSQVGKLAVIFDITLGSQVGKFAVIFDITLTIICCLKVLCRFHVFNISASTRYDDFVNIIYLFAGYDHHTYPCFNCLF</sequence>
<reference evidence="2 3" key="1">
    <citation type="submission" date="2018-04" db="EMBL/GenBank/DDBJ databases">
        <title>WGS assembly of Panicum hallii var. hallii HAL2.</title>
        <authorList>
            <person name="Lovell J."/>
            <person name="Jenkins J."/>
            <person name="Lowry D."/>
            <person name="Mamidi S."/>
            <person name="Sreedasyam A."/>
            <person name="Weng X."/>
            <person name="Barry K."/>
            <person name="Bonette J."/>
            <person name="Campitelli B."/>
            <person name="Daum C."/>
            <person name="Gordon S."/>
            <person name="Gould B."/>
            <person name="Lipzen A."/>
            <person name="MacQueen A."/>
            <person name="Palacio-Mejia J."/>
            <person name="Plott C."/>
            <person name="Shakirov E."/>
            <person name="Shu S."/>
            <person name="Yoshinaga Y."/>
            <person name="Zane M."/>
            <person name="Rokhsar D."/>
            <person name="Grimwood J."/>
            <person name="Schmutz J."/>
            <person name="Juenger T."/>
        </authorList>
    </citation>
    <scope>NUCLEOTIDE SEQUENCE [LARGE SCALE GENOMIC DNA]</scope>
    <source>
        <strain evidence="3">cv. HAL2</strain>
    </source>
</reference>
<evidence type="ECO:0000313" key="2">
    <source>
        <dbReference type="EMBL" id="PUZ39645.1"/>
    </source>
</evidence>
<gene>
    <name evidence="2" type="ORF">GQ55_9G346500</name>
</gene>
<protein>
    <submittedName>
        <fullName evidence="2">Uncharacterized protein</fullName>
    </submittedName>
</protein>
<evidence type="ECO:0000313" key="3">
    <source>
        <dbReference type="Proteomes" id="UP000244336"/>
    </source>
</evidence>
<dbReference type="Gramene" id="PUZ39645">
    <property type="protein sequence ID" value="PUZ39645"/>
    <property type="gene ID" value="GQ55_9G346500"/>
</dbReference>
<dbReference type="AlphaFoldDB" id="A0A2T7C8J1"/>
<dbReference type="EMBL" id="CM009757">
    <property type="protein sequence ID" value="PUZ39645.1"/>
    <property type="molecule type" value="Genomic_DNA"/>
</dbReference>
<keyword evidence="3" id="KW-1185">Reference proteome</keyword>
<organism evidence="2 3">
    <name type="scientific">Panicum hallii var. hallii</name>
    <dbReference type="NCBI Taxonomy" id="1504633"/>
    <lineage>
        <taxon>Eukaryota</taxon>
        <taxon>Viridiplantae</taxon>
        <taxon>Streptophyta</taxon>
        <taxon>Embryophyta</taxon>
        <taxon>Tracheophyta</taxon>
        <taxon>Spermatophyta</taxon>
        <taxon>Magnoliopsida</taxon>
        <taxon>Liliopsida</taxon>
        <taxon>Poales</taxon>
        <taxon>Poaceae</taxon>
        <taxon>PACMAD clade</taxon>
        <taxon>Panicoideae</taxon>
        <taxon>Panicodae</taxon>
        <taxon>Paniceae</taxon>
        <taxon>Panicinae</taxon>
        <taxon>Panicum</taxon>
        <taxon>Panicum sect. Panicum</taxon>
    </lineage>
</organism>
<name>A0A2T7C8J1_9POAL</name>
<feature type="transmembrane region" description="Helical" evidence="1">
    <location>
        <begin position="25"/>
        <end position="43"/>
    </location>
</feature>